<organism evidence="1 2">
    <name type="scientific">Ceratodon purpureus</name>
    <name type="common">Fire moss</name>
    <name type="synonym">Dicranum purpureum</name>
    <dbReference type="NCBI Taxonomy" id="3225"/>
    <lineage>
        <taxon>Eukaryota</taxon>
        <taxon>Viridiplantae</taxon>
        <taxon>Streptophyta</taxon>
        <taxon>Embryophyta</taxon>
        <taxon>Bryophyta</taxon>
        <taxon>Bryophytina</taxon>
        <taxon>Bryopsida</taxon>
        <taxon>Dicranidae</taxon>
        <taxon>Pseudoditrichales</taxon>
        <taxon>Ditrichaceae</taxon>
        <taxon>Ceratodon</taxon>
    </lineage>
</organism>
<name>A0A8T0HN81_CERPU</name>
<comment type="caution">
    <text evidence="1">The sequence shown here is derived from an EMBL/GenBank/DDBJ whole genome shotgun (WGS) entry which is preliminary data.</text>
</comment>
<evidence type="ECO:0000313" key="1">
    <source>
        <dbReference type="EMBL" id="KAG0572304.1"/>
    </source>
</evidence>
<protein>
    <submittedName>
        <fullName evidence="1">Uncharacterized protein</fullName>
    </submittedName>
</protein>
<sequence length="154" mass="17496">MMGSNCRISRSYDLSRLFSPHGGTVSSSSKLKSAFPSGLPCRIKVYRRVFKDSPRDCGLWTCPLSPWKRQGALDDVVDTPVQGRQYLYRDMRGGMHLPPVREKRTNAVSEAYLKFMRGSRSRHYPLPPSQLAFFFGNPYCTFITVHSVVSLETI</sequence>
<evidence type="ECO:0000313" key="2">
    <source>
        <dbReference type="Proteomes" id="UP000822688"/>
    </source>
</evidence>
<gene>
    <name evidence="1" type="ORF">KC19_VG083100</name>
</gene>
<dbReference type="AlphaFoldDB" id="A0A8T0HN81"/>
<accession>A0A8T0HN81</accession>
<reference evidence="1" key="1">
    <citation type="submission" date="2020-06" db="EMBL/GenBank/DDBJ databases">
        <title>WGS assembly of Ceratodon purpureus strain R40.</title>
        <authorList>
            <person name="Carey S.B."/>
            <person name="Jenkins J."/>
            <person name="Shu S."/>
            <person name="Lovell J.T."/>
            <person name="Sreedasyam A."/>
            <person name="Maumus F."/>
            <person name="Tiley G.P."/>
            <person name="Fernandez-Pozo N."/>
            <person name="Barry K."/>
            <person name="Chen C."/>
            <person name="Wang M."/>
            <person name="Lipzen A."/>
            <person name="Daum C."/>
            <person name="Saski C.A."/>
            <person name="Payton A.C."/>
            <person name="Mcbreen J.C."/>
            <person name="Conrad R.E."/>
            <person name="Kollar L.M."/>
            <person name="Olsson S."/>
            <person name="Huttunen S."/>
            <person name="Landis J.B."/>
            <person name="Wickett N.J."/>
            <person name="Johnson M.G."/>
            <person name="Rensing S.A."/>
            <person name="Grimwood J."/>
            <person name="Schmutz J."/>
            <person name="Mcdaniel S.F."/>
        </authorList>
    </citation>
    <scope>NUCLEOTIDE SEQUENCE</scope>
    <source>
        <strain evidence="1">R40</strain>
    </source>
</reference>
<dbReference type="Proteomes" id="UP000822688">
    <property type="component" value="Chromosome V"/>
</dbReference>
<proteinExistence type="predicted"/>
<dbReference type="EMBL" id="CM026426">
    <property type="protein sequence ID" value="KAG0572304.1"/>
    <property type="molecule type" value="Genomic_DNA"/>
</dbReference>
<keyword evidence="2" id="KW-1185">Reference proteome</keyword>